<evidence type="ECO:0000256" key="1">
    <source>
        <dbReference type="ARBA" id="ARBA00005445"/>
    </source>
</evidence>
<evidence type="ECO:0000256" key="2">
    <source>
        <dbReference type="ARBA" id="ARBA00022729"/>
    </source>
</evidence>
<dbReference type="InterPro" id="IPR014755">
    <property type="entry name" value="Cu-Rt/internalin_Ig-like"/>
</dbReference>
<dbReference type="InterPro" id="IPR021884">
    <property type="entry name" value="Ice-bd_prot"/>
</dbReference>
<evidence type="ECO:0000313" key="6">
    <source>
        <dbReference type="EMBL" id="RWY47852.1"/>
    </source>
</evidence>
<dbReference type="Gene3D" id="2.60.40.1220">
    <property type="match status" value="1"/>
</dbReference>
<feature type="domain" description="Bacterial repeat" evidence="5">
    <location>
        <begin position="159"/>
        <end position="226"/>
    </location>
</feature>
<dbReference type="Pfam" id="PF11999">
    <property type="entry name" value="Ice_binding"/>
    <property type="match status" value="1"/>
</dbReference>
<dbReference type="AlphaFoldDB" id="A0A3S3V8E1"/>
<dbReference type="Pfam" id="PF13205">
    <property type="entry name" value="Big_5"/>
    <property type="match status" value="1"/>
</dbReference>
<accession>A0A3S3V8E1</accession>
<comment type="similarity">
    <text evidence="1">Belongs to the ice-binding protein family.</text>
</comment>
<dbReference type="InterPro" id="IPR044060">
    <property type="entry name" value="Bacterial_rp_domain"/>
</dbReference>
<dbReference type="Proteomes" id="UP000286701">
    <property type="component" value="Unassembled WGS sequence"/>
</dbReference>
<keyword evidence="3" id="KW-1133">Transmembrane helix</keyword>
<keyword evidence="3" id="KW-0812">Transmembrane</keyword>
<dbReference type="OrthoDB" id="2082707at2"/>
<reference evidence="6 7" key="1">
    <citation type="submission" date="2019-01" db="EMBL/GenBank/DDBJ databases">
        <title>Mucilaginibacter antarcticum sp. nov., isolated from antarctic soil.</title>
        <authorList>
            <person name="Yan Y.-Q."/>
            <person name="Du Z.-J."/>
        </authorList>
    </citation>
    <scope>NUCLEOTIDE SEQUENCE [LARGE SCALE GENOMIC DNA]</scope>
    <source>
        <strain evidence="6 7">F01003</strain>
    </source>
</reference>
<feature type="transmembrane region" description="Helical" evidence="3">
    <location>
        <begin position="20"/>
        <end position="39"/>
    </location>
</feature>
<evidence type="ECO:0000256" key="3">
    <source>
        <dbReference type="SAM" id="Phobius"/>
    </source>
</evidence>
<keyword evidence="3" id="KW-0472">Membrane</keyword>
<evidence type="ECO:0000259" key="5">
    <source>
        <dbReference type="Pfam" id="PF18998"/>
    </source>
</evidence>
<dbReference type="RefSeq" id="WP_128535746.1">
    <property type="nucleotide sequence ID" value="NZ_SBIW01000012.1"/>
</dbReference>
<organism evidence="6 7">
    <name type="scientific">Mucilaginibacter gilvus</name>
    <dbReference type="NCBI Taxonomy" id="2305909"/>
    <lineage>
        <taxon>Bacteria</taxon>
        <taxon>Pseudomonadati</taxon>
        <taxon>Bacteroidota</taxon>
        <taxon>Sphingobacteriia</taxon>
        <taxon>Sphingobacteriales</taxon>
        <taxon>Sphingobacteriaceae</taxon>
        <taxon>Mucilaginibacter</taxon>
    </lineage>
</organism>
<feature type="domain" description="Bacterial repeat" evidence="5">
    <location>
        <begin position="312"/>
        <end position="377"/>
    </location>
</feature>
<gene>
    <name evidence="6" type="ORF">EPL05_19865</name>
</gene>
<dbReference type="InterPro" id="IPR032812">
    <property type="entry name" value="SbsA_Ig"/>
</dbReference>
<feature type="domain" description="SbsA Ig-like" evidence="4">
    <location>
        <begin position="54"/>
        <end position="154"/>
    </location>
</feature>
<feature type="domain" description="Bacterial repeat" evidence="5">
    <location>
        <begin position="239"/>
        <end position="303"/>
    </location>
</feature>
<sequence length="626" mass="63006">MNKKSTFHAGGNLMPQRKNYSGIFKAICMLAMAAIFFTACKKDDYKGEIKGDCPVVVSTDPADKAVDVALAKVITVTFNTGMAKSTITDKTFLIKQGATVVAGTIAATTDTKVYTFTPAQPLSPFAVYTGTITTGATDTLRTAMVADYVWSFTTIPQVTLALAPALGGTTTGEGAFAQGSTVTVTATPSAGYTFTNFTENGNVVSTSSSYQFVMAGNRALIANFKLTPASQFAVVLSSLPVAGGTTNGSGAFNAGSTVTVNAIPNTGYTFVNWTDNGNVASTSPSYQFILTANRSLVAHFAAIPASQFALVLNSSPAAGGSTTGSGAYNSGTNVSVTVTANPGYSFTSWSGDASGSNNPLTVTMNANKNITANFAPIVVPIPPALGGAAQFGAFGGNAGVTNQGLNTVINNGSIGTTAASTLITGFHDATTGDVYTETPLNVGNVSGRIYTAPPAPGNATSLSIATQALLDATVAYNSISPASKPGGIDPGAGELGGLTLAPGIYKSASGTFKITNGNLTLDAKGDPNATWIFQTAAGLTVGVAGPAGARSVTLINGGQAKNVFWYVGSSATINGAGGGIMTGTIISSAGVTFSTAGNAVQTVLNGRAISLVASVTMVNTTINVPQ</sequence>
<evidence type="ECO:0000259" key="4">
    <source>
        <dbReference type="Pfam" id="PF13205"/>
    </source>
</evidence>
<comment type="caution">
    <text evidence="6">The sequence shown here is derived from an EMBL/GenBank/DDBJ whole genome shotgun (WGS) entry which is preliminary data.</text>
</comment>
<dbReference type="Pfam" id="PF18998">
    <property type="entry name" value="Flg_new_2"/>
    <property type="match status" value="3"/>
</dbReference>
<evidence type="ECO:0000313" key="7">
    <source>
        <dbReference type="Proteomes" id="UP000286701"/>
    </source>
</evidence>
<proteinExistence type="inferred from homology"/>
<protein>
    <submittedName>
        <fullName evidence="6">DUF3494 domain-containing protein</fullName>
    </submittedName>
</protein>
<keyword evidence="2" id="KW-0732">Signal</keyword>
<dbReference type="EMBL" id="SBIW01000012">
    <property type="protein sequence ID" value="RWY47852.1"/>
    <property type="molecule type" value="Genomic_DNA"/>
</dbReference>
<name>A0A3S3V8E1_9SPHI</name>
<keyword evidence="7" id="KW-1185">Reference proteome</keyword>